<dbReference type="Proteomes" id="UP000278886">
    <property type="component" value="Chromosome"/>
</dbReference>
<keyword evidence="5" id="KW-1185">Reference proteome</keyword>
<evidence type="ECO:0000256" key="2">
    <source>
        <dbReference type="ARBA" id="ARBA00023002"/>
    </source>
</evidence>
<gene>
    <name evidence="4" type="ORF">D7I47_06840</name>
</gene>
<dbReference type="KEGG" id="lyd:D7I47_06840"/>
<dbReference type="InterPro" id="IPR036291">
    <property type="entry name" value="NAD(P)-bd_dom_sf"/>
</dbReference>
<dbReference type="AlphaFoldDB" id="A0A387B8C1"/>
<evidence type="ECO:0000256" key="3">
    <source>
        <dbReference type="RuleBase" id="RU000363"/>
    </source>
</evidence>
<protein>
    <submittedName>
        <fullName evidence="4">SDR family NAD(P)-dependent oxidoreductase</fullName>
    </submittedName>
</protein>
<dbReference type="PRINTS" id="PR00080">
    <property type="entry name" value="SDRFAMILY"/>
</dbReference>
<dbReference type="OrthoDB" id="3237043at2"/>
<dbReference type="Pfam" id="PF00106">
    <property type="entry name" value="adh_short"/>
    <property type="match status" value="1"/>
</dbReference>
<evidence type="ECO:0000256" key="1">
    <source>
        <dbReference type="ARBA" id="ARBA00006484"/>
    </source>
</evidence>
<proteinExistence type="inferred from homology"/>
<reference evidence="5" key="1">
    <citation type="submission" date="2018-09" db="EMBL/GenBank/DDBJ databases">
        <title>Genome sequencing of strain 2DFWR-13.</title>
        <authorList>
            <person name="Heo J."/>
            <person name="Kim S.-J."/>
            <person name="Kwon S.-W."/>
        </authorList>
    </citation>
    <scope>NUCLEOTIDE SEQUENCE [LARGE SCALE GENOMIC DNA]</scope>
    <source>
        <strain evidence="5">2DFWR-13</strain>
    </source>
</reference>
<evidence type="ECO:0000313" key="4">
    <source>
        <dbReference type="EMBL" id="AYF97998.1"/>
    </source>
</evidence>
<name>A0A387B8C1_9MICO</name>
<organism evidence="4 5">
    <name type="scientific">Protaetiibacter intestinalis</name>
    <dbReference type="NCBI Taxonomy" id="2419774"/>
    <lineage>
        <taxon>Bacteria</taxon>
        <taxon>Bacillati</taxon>
        <taxon>Actinomycetota</taxon>
        <taxon>Actinomycetes</taxon>
        <taxon>Micrococcales</taxon>
        <taxon>Microbacteriaceae</taxon>
        <taxon>Protaetiibacter</taxon>
    </lineage>
</organism>
<evidence type="ECO:0000313" key="5">
    <source>
        <dbReference type="Proteomes" id="UP000278886"/>
    </source>
</evidence>
<dbReference type="EMBL" id="CP032630">
    <property type="protein sequence ID" value="AYF97998.1"/>
    <property type="molecule type" value="Genomic_DNA"/>
</dbReference>
<dbReference type="PRINTS" id="PR00081">
    <property type="entry name" value="GDHRDH"/>
</dbReference>
<dbReference type="GO" id="GO:0016491">
    <property type="term" value="F:oxidoreductase activity"/>
    <property type="evidence" value="ECO:0007669"/>
    <property type="project" value="UniProtKB-KW"/>
</dbReference>
<dbReference type="PANTHER" id="PTHR24320">
    <property type="entry name" value="RETINOL DEHYDROGENASE"/>
    <property type="match status" value="1"/>
</dbReference>
<dbReference type="RefSeq" id="WP_120762346.1">
    <property type="nucleotide sequence ID" value="NZ_CP032630.1"/>
</dbReference>
<comment type="similarity">
    <text evidence="1 3">Belongs to the short-chain dehydrogenases/reductases (SDR) family.</text>
</comment>
<dbReference type="InterPro" id="IPR002347">
    <property type="entry name" value="SDR_fam"/>
</dbReference>
<dbReference type="SUPFAM" id="SSF51735">
    <property type="entry name" value="NAD(P)-binding Rossmann-fold domains"/>
    <property type="match status" value="1"/>
</dbReference>
<sequence>MTSVEGRWGTVVLTGATSGIGEATARLLVTRCEVLVVQGPESADAVAPLLRELRTRGRAEVHYVPADFTSLDAVVDAARAIRARVPHGIDLLINDAGVPGAPERLLTVDGFERTLQVNALAPALLTRLLVPALAAGARIVNVGSSAHRVERFHLDDPDLVHDYSPVAAYARSKLAMVTWSALLAEEEAGTSTTVVALCPGLNDTPLSAAMMGRIGGPPSRGAERVLHATVADVPSGSYLEDDRVVAPSPEVTDPGNRARLAALYVGRLAPVASRR</sequence>
<dbReference type="PANTHER" id="PTHR24320:SF148">
    <property type="entry name" value="NAD(P)-BINDING ROSSMANN-FOLD SUPERFAMILY PROTEIN"/>
    <property type="match status" value="1"/>
</dbReference>
<accession>A0A387B8C1</accession>
<keyword evidence="2" id="KW-0560">Oxidoreductase</keyword>
<dbReference type="Gene3D" id="3.40.50.720">
    <property type="entry name" value="NAD(P)-binding Rossmann-like Domain"/>
    <property type="match status" value="1"/>
</dbReference>